<dbReference type="Gene3D" id="2.60.120.200">
    <property type="match status" value="1"/>
</dbReference>
<sequence length="923" mass="102081">MPKFPLLFFAIFIACSSGAAPSGNEIDKLFNEPTVKCSPPLMTEFLGKSDASEPVDNIMNGLLKVEQVYKNLKTQWKKIMNEKTETITRASTTTTTTGATIDSDEFDDDAHDEFTDISAPSSDGFDDITAIASPSQQLAEIQNAIISTFNDATTIPVSHAKIAVVATKATAEPKFPTLIPMGNEADSTEDYGPDPFLKMNEVVVNVTRPTTAASTTMSTTTTVPTSSPTTTTTTTTIAPTTSTTTTIAPTTTTSTTSTASPTTTTTTPPGIEQPTRSTRRLNTFQHPRSTFFSSGRHPDAQPATNLFDHPPPVHISFYNAKVRPAGGDVAILGRPIYGLLKTPTNDAMKSFPIVKDAEMELKTFNSVDMSLPAWVAKSKRKRARGGMNAARRQYQKEFMSQIRKVRKLDEDIIKIASMNDYGRSQSSKQCSPIYAQALSMQQIRRMSASMGLNDVARVIQKASDTTFPTTMDSSEIEDILEHKRKTIAMIEIFLSLSESRALLFDLLQQQRRIVEKLVATASALHPIAPATPPTVNSLSDISELTAAVEQLLGNEDARRVIASEAMRSRMMKKNKKPRKKPYLQETAEIVEPVLDEPRIPAAQFSVPTKLSQAIPFPRKTTVDQLIPASQFSEPPRPYQTIPFAIEVIVVTTQLPTIANQNFLQAIRPPPPQPVSPPILSMSPPRLFTPLQFAARHLPTAKAIRPPFQPPTDEEVTDDSTHELIDMLHEDIRELPDKQLEQCRQIECNFEHGDLCNFESSHDETTRRRRRQANDDLLAFTFRAWSNWMGRHSLKQKQIDIGPDFSRKNTHFAAVFVEPQQSGVLSTSLVRTDTPISIRFRIFEGSRGIRLRVCCDEHCPLETELGVYRGHRHWLKKTVVCPPGSRSLIFECLNEGDDRGACGVDDIFVSSGGCAALFKGPDQA</sequence>
<feature type="compositionally biased region" description="Low complexity" evidence="1">
    <location>
        <begin position="213"/>
        <end position="269"/>
    </location>
</feature>
<keyword evidence="2" id="KW-0732">Signal</keyword>
<feature type="signal peptide" evidence="2">
    <location>
        <begin position="1"/>
        <end position="18"/>
    </location>
</feature>
<evidence type="ECO:0000256" key="2">
    <source>
        <dbReference type="SAM" id="SignalP"/>
    </source>
</evidence>
<dbReference type="OrthoDB" id="5877346at2759"/>
<evidence type="ECO:0000256" key="1">
    <source>
        <dbReference type="SAM" id="MobiDB-lite"/>
    </source>
</evidence>
<evidence type="ECO:0000313" key="3">
    <source>
        <dbReference type="EMBL" id="CAB3409418.1"/>
    </source>
</evidence>
<evidence type="ECO:0008006" key="5">
    <source>
        <dbReference type="Google" id="ProtNLM"/>
    </source>
</evidence>
<protein>
    <recommendedName>
        <fullName evidence="5">MAM domain-containing protein</fullName>
    </recommendedName>
</protein>
<dbReference type="Proteomes" id="UP000494206">
    <property type="component" value="Unassembled WGS sequence"/>
</dbReference>
<accession>A0A8S1FAN5</accession>
<gene>
    <name evidence="3" type="ORF">CBOVIS_LOCUS11073</name>
</gene>
<dbReference type="EMBL" id="CADEPM010000008">
    <property type="protein sequence ID" value="CAB3409418.1"/>
    <property type="molecule type" value="Genomic_DNA"/>
</dbReference>
<comment type="caution">
    <text evidence="3">The sequence shown here is derived from an EMBL/GenBank/DDBJ whole genome shotgun (WGS) entry which is preliminary data.</text>
</comment>
<dbReference type="PROSITE" id="PS51257">
    <property type="entry name" value="PROKAR_LIPOPROTEIN"/>
    <property type="match status" value="1"/>
</dbReference>
<evidence type="ECO:0000313" key="4">
    <source>
        <dbReference type="Proteomes" id="UP000494206"/>
    </source>
</evidence>
<keyword evidence="4" id="KW-1185">Reference proteome</keyword>
<dbReference type="AlphaFoldDB" id="A0A8S1FAN5"/>
<feature type="chain" id="PRO_5035762906" description="MAM domain-containing protein" evidence="2">
    <location>
        <begin position="19"/>
        <end position="923"/>
    </location>
</feature>
<proteinExistence type="predicted"/>
<name>A0A8S1FAN5_9PELO</name>
<feature type="region of interest" description="Disordered" evidence="1">
    <location>
        <begin position="213"/>
        <end position="275"/>
    </location>
</feature>
<organism evidence="3 4">
    <name type="scientific">Caenorhabditis bovis</name>
    <dbReference type="NCBI Taxonomy" id="2654633"/>
    <lineage>
        <taxon>Eukaryota</taxon>
        <taxon>Metazoa</taxon>
        <taxon>Ecdysozoa</taxon>
        <taxon>Nematoda</taxon>
        <taxon>Chromadorea</taxon>
        <taxon>Rhabditida</taxon>
        <taxon>Rhabditina</taxon>
        <taxon>Rhabditomorpha</taxon>
        <taxon>Rhabditoidea</taxon>
        <taxon>Rhabditidae</taxon>
        <taxon>Peloderinae</taxon>
        <taxon>Caenorhabditis</taxon>
    </lineage>
</organism>
<reference evidence="3 4" key="1">
    <citation type="submission" date="2020-04" db="EMBL/GenBank/DDBJ databases">
        <authorList>
            <person name="Laetsch R D."/>
            <person name="Stevens L."/>
            <person name="Kumar S."/>
            <person name="Blaxter L. M."/>
        </authorList>
    </citation>
    <scope>NUCLEOTIDE SEQUENCE [LARGE SCALE GENOMIC DNA]</scope>
</reference>